<dbReference type="GO" id="GO:0007095">
    <property type="term" value="P:mitotic G2 DNA damage checkpoint signaling"/>
    <property type="evidence" value="ECO:0000318"/>
    <property type="project" value="GO_Central"/>
</dbReference>
<name>A8XDL0_CAEBR</name>
<dbReference type="eggNOG" id="KOG0321">
    <property type="taxonomic scope" value="Eukaryota"/>
</dbReference>
<feature type="compositionally biased region" description="Polar residues" evidence="7">
    <location>
        <begin position="525"/>
        <end position="542"/>
    </location>
</feature>
<comment type="pathway">
    <text evidence="1">Protein modification; protein ubiquitination.</text>
</comment>
<evidence type="ECO:0000256" key="3">
    <source>
        <dbReference type="ARBA" id="ARBA00022737"/>
    </source>
</evidence>
<dbReference type="FunFam" id="2.130.10.10:FF:002057">
    <property type="entry name" value="CDT (S. pombe CDC10 Dependent Transcript) homolog"/>
    <property type="match status" value="1"/>
</dbReference>
<dbReference type="PRINTS" id="PR00320">
    <property type="entry name" value="GPROTEINBRPT"/>
</dbReference>
<feature type="region of interest" description="Disordered" evidence="7">
    <location>
        <begin position="195"/>
        <end position="214"/>
    </location>
</feature>
<keyword evidence="2 6" id="KW-0853">WD repeat</keyword>
<organism evidence="8 9">
    <name type="scientific">Caenorhabditis briggsae</name>
    <dbReference type="NCBI Taxonomy" id="6238"/>
    <lineage>
        <taxon>Eukaryota</taxon>
        <taxon>Metazoa</taxon>
        <taxon>Ecdysozoa</taxon>
        <taxon>Nematoda</taxon>
        <taxon>Chromadorea</taxon>
        <taxon>Rhabditida</taxon>
        <taxon>Rhabditina</taxon>
        <taxon>Rhabditomorpha</taxon>
        <taxon>Rhabditoidea</taxon>
        <taxon>Rhabditidae</taxon>
        <taxon>Peloderinae</taxon>
        <taxon>Caenorhabditis</taxon>
    </lineage>
</organism>
<dbReference type="InterPro" id="IPR001680">
    <property type="entry name" value="WD40_rpt"/>
</dbReference>
<dbReference type="PROSITE" id="PS50082">
    <property type="entry name" value="WD_REPEATS_2"/>
    <property type="match status" value="2"/>
</dbReference>
<dbReference type="InterPro" id="IPR036322">
    <property type="entry name" value="WD40_repeat_dom_sf"/>
</dbReference>
<dbReference type="HOGENOM" id="CLU_029737_0_0_1"/>
<evidence type="ECO:0000313" key="9">
    <source>
        <dbReference type="Proteomes" id="UP000008549"/>
    </source>
</evidence>
<evidence type="ECO:0000256" key="5">
    <source>
        <dbReference type="ARBA" id="ARBA00038344"/>
    </source>
</evidence>
<dbReference type="Proteomes" id="UP000008549">
    <property type="component" value="Unassembled WGS sequence"/>
</dbReference>
<evidence type="ECO:0000256" key="7">
    <source>
        <dbReference type="SAM" id="MobiDB-lite"/>
    </source>
</evidence>
<accession>A8XDL0</accession>
<feature type="repeat" description="WD" evidence="6">
    <location>
        <begin position="89"/>
        <end position="131"/>
    </location>
</feature>
<comment type="similarity">
    <text evidence="5">Belongs to the WD repeat cdt2 family.</text>
</comment>
<reference evidence="8 9" key="2">
    <citation type="journal article" date="2011" name="PLoS Genet.">
        <title>Caenorhabditis briggsae recombinant inbred line genotypes reveal inter-strain incompatibility and the evolution of recombination.</title>
        <authorList>
            <person name="Ross J.A."/>
            <person name="Koboldt D.C."/>
            <person name="Staisch J.E."/>
            <person name="Chamberlin H.M."/>
            <person name="Gupta B.P."/>
            <person name="Miller R.D."/>
            <person name="Baird S.E."/>
            <person name="Haag E.S."/>
        </authorList>
    </citation>
    <scope>NUCLEOTIDE SEQUENCE [LARGE SCALE GENOMIC DNA]</scope>
    <source>
        <strain evidence="8 9">AF16</strain>
    </source>
</reference>
<protein>
    <submittedName>
        <fullName evidence="8">Protein CBR-CDT-2</fullName>
    </submittedName>
</protein>
<keyword evidence="3" id="KW-0677">Repeat</keyword>
<dbReference type="InterPro" id="IPR015943">
    <property type="entry name" value="WD40/YVTN_repeat-like_dom_sf"/>
</dbReference>
<dbReference type="GO" id="GO:0005634">
    <property type="term" value="C:nucleus"/>
    <property type="evidence" value="ECO:0000318"/>
    <property type="project" value="GO_Central"/>
</dbReference>
<gene>
    <name evidence="10" type="primary">cdt-2</name>
    <name evidence="8" type="synonym">Cbr-cdt-2</name>
    <name evidence="10" type="ORF">CBG11595</name>
    <name evidence="8" type="ORF">CBG_11595</name>
</gene>
<evidence type="ECO:0000256" key="1">
    <source>
        <dbReference type="ARBA" id="ARBA00004906"/>
    </source>
</evidence>
<feature type="repeat" description="WD" evidence="6">
    <location>
        <begin position="135"/>
        <end position="177"/>
    </location>
</feature>
<keyword evidence="9" id="KW-1185">Reference proteome</keyword>
<dbReference type="GO" id="GO:0030674">
    <property type="term" value="F:protein-macromolecule adaptor activity"/>
    <property type="evidence" value="ECO:0000318"/>
    <property type="project" value="GO_Central"/>
</dbReference>
<dbReference type="InParanoid" id="A8XDL0"/>
<evidence type="ECO:0000256" key="4">
    <source>
        <dbReference type="ARBA" id="ARBA00022786"/>
    </source>
</evidence>
<feature type="compositionally biased region" description="Low complexity" evidence="7">
    <location>
        <begin position="496"/>
        <end position="512"/>
    </location>
</feature>
<sequence length="699" mass="79024">MDFVKLPKMQNKYLRCPSSVYEDLESKHYMMPAGETDDHDTWVTSRFSPHWNQEHILYMGDDPGNIGIFDVRKFQDRSVPLEERQLHFFPAHDGAIMDVVGVPNNESQIVSISGDSTIRCWDLNQAPRDRKSQLFFGHEGSVRSISFSPNDPNVFVTGGRDFQVKVWDMRVSTVRKMEEDCRMATITYKTAHPKNTDKKLTSAGTPKSKAKSAKLEGHKVTSVIFLDENHVASASENAASGIRVWDIRKPTKNGLEHPSRVLNVPTSNKKSYGVTCLTLDRFGNRLFASCTDSSIFEYSVPTASVSPSELENSFAYPNDNFSVNSYTGATIHNFYTQVSCSPISDTIACGSEDGRAVLWDLQDQYVYMNDLSFPDEIDKRRSKLPKWSFGGHLKQVLNVGWSSRGNYFMSCDEGGVRIWTEPRQKKSWKLFEEDDFPYPAPNHSDGFAYELVKPFELKESDAAMTGFDSISLSPRQRADSGLVGGSPQKNRGSKRPIITSPFKSISSSPKPIRLGQSPRAKMFKMSQSPGTSPLKPTNSNVQDMGYSTPRHKRSHRRKSPFHFEHPTEQMPNFVYDNFIKKLKGESEEPEDTRKSLTKTGRKRIEDWWQTKGENVPTTGRARLPSISEFGKSACSKVLTETERNALNSPRKLLVLRTSQSPCKIVTTPVSAPTKSIPMTPRKPTDKRPTSRNLFHYFKK</sequence>
<dbReference type="PANTHER" id="PTHR22852:SF0">
    <property type="entry name" value="DENTICLELESS PROTEIN HOMOLOG"/>
    <property type="match status" value="1"/>
</dbReference>
<evidence type="ECO:0000313" key="10">
    <source>
        <dbReference type="WormBase" id="CBG11595"/>
    </source>
</evidence>
<keyword evidence="4" id="KW-0833">Ubl conjugation pathway</keyword>
<dbReference type="GO" id="GO:0043161">
    <property type="term" value="P:proteasome-mediated ubiquitin-dependent protein catabolic process"/>
    <property type="evidence" value="ECO:0000318"/>
    <property type="project" value="GO_Central"/>
</dbReference>
<dbReference type="InterPro" id="IPR020472">
    <property type="entry name" value="WD40_PAC1"/>
</dbReference>
<dbReference type="InterPro" id="IPR051865">
    <property type="entry name" value="WD-repeat_CDT2_adapter"/>
</dbReference>
<dbReference type="STRING" id="6238.A8XDL0"/>
<evidence type="ECO:0000256" key="6">
    <source>
        <dbReference type="PROSITE-ProRule" id="PRU00221"/>
    </source>
</evidence>
<dbReference type="PROSITE" id="PS50294">
    <property type="entry name" value="WD_REPEATS_REGION"/>
    <property type="match status" value="1"/>
</dbReference>
<feature type="region of interest" description="Disordered" evidence="7">
    <location>
        <begin position="469"/>
        <end position="557"/>
    </location>
</feature>
<dbReference type="Gene3D" id="2.130.10.10">
    <property type="entry name" value="YVTN repeat-like/Quinoprotein amine dehydrogenase"/>
    <property type="match status" value="2"/>
</dbReference>
<dbReference type="WormBase" id="CBG11595">
    <property type="protein sequence ID" value="CBP44005"/>
    <property type="gene ID" value="WBGene00032697"/>
    <property type="gene designation" value="Cbr-cdt-2"/>
</dbReference>
<evidence type="ECO:0000313" key="8">
    <source>
        <dbReference type="EMBL" id="CAP30729.2"/>
    </source>
</evidence>
<dbReference type="Pfam" id="PF00400">
    <property type="entry name" value="WD40"/>
    <property type="match status" value="4"/>
</dbReference>
<dbReference type="SMART" id="SM00320">
    <property type="entry name" value="WD40"/>
    <property type="match status" value="6"/>
</dbReference>
<dbReference type="FunCoup" id="A8XDL0">
    <property type="interactions" value="697"/>
</dbReference>
<proteinExistence type="inferred from homology"/>
<dbReference type="PANTHER" id="PTHR22852">
    <property type="entry name" value="LETHAL 2 DENTICLELESS PROTEIN RETINOIC ACID-REGULATED NUCLEAR MATRIX-ASSOCIATED PROTEIN"/>
    <property type="match status" value="1"/>
</dbReference>
<dbReference type="EMBL" id="HE600985">
    <property type="protein sequence ID" value="CAP30729.2"/>
    <property type="molecule type" value="Genomic_DNA"/>
</dbReference>
<evidence type="ECO:0000256" key="2">
    <source>
        <dbReference type="ARBA" id="ARBA00022574"/>
    </source>
</evidence>
<dbReference type="SUPFAM" id="SSF50978">
    <property type="entry name" value="WD40 repeat-like"/>
    <property type="match status" value="1"/>
</dbReference>
<dbReference type="OMA" id="GIRFWDL"/>
<dbReference type="AlphaFoldDB" id="A8XDL0"/>
<feature type="region of interest" description="Disordered" evidence="7">
    <location>
        <begin position="665"/>
        <end position="699"/>
    </location>
</feature>
<reference evidence="8 9" key="1">
    <citation type="journal article" date="2003" name="PLoS Biol.">
        <title>The genome sequence of Caenorhabditis briggsae: a platform for comparative genomics.</title>
        <authorList>
            <person name="Stein L.D."/>
            <person name="Bao Z."/>
            <person name="Blasiar D."/>
            <person name="Blumenthal T."/>
            <person name="Brent M.R."/>
            <person name="Chen N."/>
            <person name="Chinwalla A."/>
            <person name="Clarke L."/>
            <person name="Clee C."/>
            <person name="Coghlan A."/>
            <person name="Coulson A."/>
            <person name="D'Eustachio P."/>
            <person name="Fitch D.H."/>
            <person name="Fulton L.A."/>
            <person name="Fulton R.E."/>
            <person name="Griffiths-Jones S."/>
            <person name="Harris T.W."/>
            <person name="Hillier L.W."/>
            <person name="Kamath R."/>
            <person name="Kuwabara P.E."/>
            <person name="Mardis E.R."/>
            <person name="Marra M.A."/>
            <person name="Miner T.L."/>
            <person name="Minx P."/>
            <person name="Mullikin J.C."/>
            <person name="Plumb R.W."/>
            <person name="Rogers J."/>
            <person name="Schein J.E."/>
            <person name="Sohrmann M."/>
            <person name="Spieth J."/>
            <person name="Stajich J.E."/>
            <person name="Wei C."/>
            <person name="Willey D."/>
            <person name="Wilson R.K."/>
            <person name="Durbin R."/>
            <person name="Waterston R.H."/>
        </authorList>
    </citation>
    <scope>NUCLEOTIDE SEQUENCE [LARGE SCALE GENOMIC DNA]</scope>
    <source>
        <strain evidence="8 9">AF16</strain>
    </source>
</reference>